<dbReference type="Gene3D" id="3.40.50.620">
    <property type="entry name" value="HUPs"/>
    <property type="match status" value="1"/>
</dbReference>
<keyword evidence="15" id="KW-1185">Reference proteome</keyword>
<dbReference type="CDD" id="cd00808">
    <property type="entry name" value="GluRS_core"/>
    <property type="match status" value="1"/>
</dbReference>
<evidence type="ECO:0000256" key="1">
    <source>
        <dbReference type="ARBA" id="ARBA00004496"/>
    </source>
</evidence>
<feature type="compositionally biased region" description="Basic and acidic residues" evidence="11">
    <location>
        <begin position="122"/>
        <end position="137"/>
    </location>
</feature>
<dbReference type="InterPro" id="IPR033910">
    <property type="entry name" value="GluRS_core"/>
</dbReference>
<keyword evidence="8 10" id="KW-0648">Protein biosynthesis</keyword>
<dbReference type="Pfam" id="PF19269">
    <property type="entry name" value="Anticodon_2"/>
    <property type="match status" value="1"/>
</dbReference>
<dbReference type="AlphaFoldDB" id="A0A556ALY7"/>
<comment type="subunit">
    <text evidence="3 10">Monomer.</text>
</comment>
<dbReference type="SUPFAM" id="SSF48163">
    <property type="entry name" value="An anticodon-binding domain of class I aminoacyl-tRNA synthetases"/>
    <property type="match status" value="1"/>
</dbReference>
<evidence type="ECO:0000256" key="5">
    <source>
        <dbReference type="ARBA" id="ARBA00022598"/>
    </source>
</evidence>
<evidence type="ECO:0000256" key="3">
    <source>
        <dbReference type="ARBA" id="ARBA00011245"/>
    </source>
</evidence>
<comment type="similarity">
    <text evidence="2 10">Belongs to the class-I aminoacyl-tRNA synthetase family. Glutamate--tRNA ligase type 1 subfamily.</text>
</comment>
<gene>
    <name evidence="10" type="primary">gltX</name>
    <name evidence="14" type="ORF">FOZ76_13510</name>
</gene>
<evidence type="ECO:0000256" key="11">
    <source>
        <dbReference type="SAM" id="MobiDB-lite"/>
    </source>
</evidence>
<keyword evidence="9 10" id="KW-0030">Aminoacyl-tRNA synthetase</keyword>
<dbReference type="PANTHER" id="PTHR43311:SF2">
    <property type="entry name" value="GLUTAMATE--TRNA LIGASE, MITOCHONDRIAL-RELATED"/>
    <property type="match status" value="1"/>
</dbReference>
<dbReference type="InterPro" id="IPR001412">
    <property type="entry name" value="aa-tRNA-synth_I_CS"/>
</dbReference>
<dbReference type="OrthoDB" id="9807503at2"/>
<dbReference type="InterPro" id="IPR004527">
    <property type="entry name" value="Glu-tRNA-ligase_bac/mito"/>
</dbReference>
<dbReference type="GO" id="GO:0004818">
    <property type="term" value="F:glutamate-tRNA ligase activity"/>
    <property type="evidence" value="ECO:0007669"/>
    <property type="project" value="UniProtKB-UniRule"/>
</dbReference>
<dbReference type="PROSITE" id="PS00178">
    <property type="entry name" value="AA_TRNA_LIGASE_I"/>
    <property type="match status" value="1"/>
</dbReference>
<comment type="caution">
    <text evidence="14">The sequence shown here is derived from an EMBL/GenBank/DDBJ whole genome shotgun (WGS) entry which is preliminary data.</text>
</comment>
<dbReference type="InterPro" id="IPR020751">
    <property type="entry name" value="aa-tRNA-synth_I_codon-bd_sub2"/>
</dbReference>
<keyword evidence="6 10" id="KW-0547">Nucleotide-binding</keyword>
<evidence type="ECO:0000256" key="8">
    <source>
        <dbReference type="ARBA" id="ARBA00022917"/>
    </source>
</evidence>
<name>A0A556ALY7_9BURK</name>
<feature type="domain" description="Glutamyl/glutaminyl-tRNA synthetase class Ib catalytic" evidence="12">
    <location>
        <begin position="11"/>
        <end position="317"/>
    </location>
</feature>
<dbReference type="InterPro" id="IPR020058">
    <property type="entry name" value="Glu/Gln-tRNA-synth_Ib_cat-dom"/>
</dbReference>
<feature type="short sequence motif" description="'KMSKS' region" evidence="10">
    <location>
        <begin position="249"/>
        <end position="253"/>
    </location>
</feature>
<comment type="subcellular location">
    <subcellularLocation>
        <location evidence="1 10">Cytoplasm</location>
    </subcellularLocation>
</comment>
<dbReference type="Pfam" id="PF00749">
    <property type="entry name" value="tRNA-synt_1c"/>
    <property type="match status" value="1"/>
</dbReference>
<dbReference type="FunFam" id="3.40.50.620:FF:000007">
    <property type="entry name" value="Glutamate--tRNA ligase"/>
    <property type="match status" value="1"/>
</dbReference>
<dbReference type="SUPFAM" id="SSF52374">
    <property type="entry name" value="Nucleotidylyl transferase"/>
    <property type="match status" value="1"/>
</dbReference>
<dbReference type="InterPro" id="IPR045462">
    <property type="entry name" value="aa-tRNA-synth_I_cd-bd"/>
</dbReference>
<keyword evidence="5 10" id="KW-0436">Ligase</keyword>
<keyword evidence="7 10" id="KW-0067">ATP-binding</keyword>
<evidence type="ECO:0000256" key="7">
    <source>
        <dbReference type="ARBA" id="ARBA00022840"/>
    </source>
</evidence>
<proteinExistence type="inferred from homology"/>
<evidence type="ECO:0000259" key="13">
    <source>
        <dbReference type="Pfam" id="PF19269"/>
    </source>
</evidence>
<evidence type="ECO:0000313" key="14">
    <source>
        <dbReference type="EMBL" id="TSH93896.1"/>
    </source>
</evidence>
<protein>
    <recommendedName>
        <fullName evidence="10">Glutamate--tRNA ligase</fullName>
        <ecNumber evidence="10">6.1.1.17</ecNumber>
    </recommendedName>
    <alternativeName>
        <fullName evidence="10">Glutamyl-tRNA synthetase</fullName>
        <shortName evidence="10">GluRS</shortName>
    </alternativeName>
</protein>
<dbReference type="InterPro" id="IPR014729">
    <property type="entry name" value="Rossmann-like_a/b/a_fold"/>
</dbReference>
<dbReference type="Gene3D" id="1.10.10.350">
    <property type="match status" value="1"/>
</dbReference>
<organism evidence="14 15">
    <name type="scientific">Verticiella sediminum</name>
    <dbReference type="NCBI Taxonomy" id="1247510"/>
    <lineage>
        <taxon>Bacteria</taxon>
        <taxon>Pseudomonadati</taxon>
        <taxon>Pseudomonadota</taxon>
        <taxon>Betaproteobacteria</taxon>
        <taxon>Burkholderiales</taxon>
        <taxon>Alcaligenaceae</taxon>
        <taxon>Verticiella</taxon>
    </lineage>
</organism>
<feature type="binding site" evidence="10">
    <location>
        <position position="252"/>
    </location>
    <ligand>
        <name>ATP</name>
        <dbReference type="ChEBI" id="CHEBI:30616"/>
    </ligand>
</feature>
<dbReference type="PRINTS" id="PR00987">
    <property type="entry name" value="TRNASYNTHGLU"/>
</dbReference>
<dbReference type="EMBL" id="VLTJ01000026">
    <property type="protein sequence ID" value="TSH93896.1"/>
    <property type="molecule type" value="Genomic_DNA"/>
</dbReference>
<feature type="region of interest" description="Disordered" evidence="11">
    <location>
        <begin position="122"/>
        <end position="150"/>
    </location>
</feature>
<dbReference type="GO" id="GO:0008270">
    <property type="term" value="F:zinc ion binding"/>
    <property type="evidence" value="ECO:0007669"/>
    <property type="project" value="InterPro"/>
</dbReference>
<reference evidence="14 15" key="1">
    <citation type="submission" date="2019-07" db="EMBL/GenBank/DDBJ databases">
        <title>Qingshengfaniella alkalisoli gen. nov., sp. nov., isolated from saline soil.</title>
        <authorList>
            <person name="Xu L."/>
            <person name="Huang X.-X."/>
            <person name="Sun J.-Q."/>
        </authorList>
    </citation>
    <scope>NUCLEOTIDE SEQUENCE [LARGE SCALE GENOMIC DNA]</scope>
    <source>
        <strain evidence="14 15">DSM 27279</strain>
    </source>
</reference>
<evidence type="ECO:0000256" key="2">
    <source>
        <dbReference type="ARBA" id="ARBA00007894"/>
    </source>
</evidence>
<evidence type="ECO:0000259" key="12">
    <source>
        <dbReference type="Pfam" id="PF00749"/>
    </source>
</evidence>
<evidence type="ECO:0000313" key="15">
    <source>
        <dbReference type="Proteomes" id="UP000318405"/>
    </source>
</evidence>
<evidence type="ECO:0000256" key="10">
    <source>
        <dbReference type="HAMAP-Rule" id="MF_00022"/>
    </source>
</evidence>
<dbReference type="EC" id="6.1.1.17" evidence="10"/>
<evidence type="ECO:0000256" key="9">
    <source>
        <dbReference type="ARBA" id="ARBA00023146"/>
    </source>
</evidence>
<comment type="function">
    <text evidence="10">Catalyzes the attachment of glutamate to tRNA(Glu) in a two-step reaction: glutamate is first activated by ATP to form Glu-AMP and then transferred to the acceptor end of tRNA(Glu).</text>
</comment>
<feature type="short sequence motif" description="'HIGH' region" evidence="10">
    <location>
        <begin position="17"/>
        <end position="27"/>
    </location>
</feature>
<evidence type="ECO:0000256" key="6">
    <source>
        <dbReference type="ARBA" id="ARBA00022741"/>
    </source>
</evidence>
<dbReference type="HAMAP" id="MF_00022">
    <property type="entry name" value="Glu_tRNA_synth_type1"/>
    <property type="match status" value="1"/>
</dbReference>
<evidence type="ECO:0000256" key="4">
    <source>
        <dbReference type="ARBA" id="ARBA00022490"/>
    </source>
</evidence>
<dbReference type="InterPro" id="IPR000924">
    <property type="entry name" value="Glu/Gln-tRNA-synth"/>
</dbReference>
<dbReference type="RefSeq" id="WP_143948797.1">
    <property type="nucleotide sequence ID" value="NZ_BAABMB010000006.1"/>
</dbReference>
<dbReference type="NCBIfam" id="TIGR00464">
    <property type="entry name" value="gltX_bact"/>
    <property type="match status" value="1"/>
</dbReference>
<feature type="domain" description="Aminoacyl-tRNA synthetase class I anticodon-binding" evidence="13">
    <location>
        <begin position="331"/>
        <end position="473"/>
    </location>
</feature>
<sequence>MSIDTSSSRPVRTRFAPSPTGFLHLGGARTALFSWAYARHFGGTFVLRIEDTDVARSTPEAVQAILDGMQWLGFQPDEGPFYQMQRMDRYREVVAQMLTDGKAYHCYSSPEEVEAMREKARAEGRKPRYDGTWRPEPGKALPPVPEGRKPVVRFRNPLDGDVTWNDLVKGPITFSNDELDDLVIARADGTPTYNFCVVVDDWDMQITHVIRGDDHVNNTPRQINILRALGGETPLYGHVPMILGPDGEKLSKRHGAVSVMQYDDLGYLPEAMVNYLARLGWSHGDDELFDRDQLVAWFDGTHMSRSAAQWDPKKLNWVNAHYLRQLPVDELARRVEPRIRARGGVLEGAAPLAAVLALIAPRAETLEQLADEAMLFYAPFDAAALPADLVEQHLTDEARVLLRDFATAAAGIDEWNRTELSAVMKSVLARHNVKMPKLGVPLRVALTGKAQTPSIDAVLELLGKENVQNRLRTI</sequence>
<dbReference type="GO" id="GO:0006424">
    <property type="term" value="P:glutamyl-tRNA aminoacylation"/>
    <property type="evidence" value="ECO:0007669"/>
    <property type="project" value="UniProtKB-UniRule"/>
</dbReference>
<dbReference type="InterPro" id="IPR008925">
    <property type="entry name" value="aa_tRNA-synth_I_cd-bd_sf"/>
</dbReference>
<dbReference type="InterPro" id="IPR049940">
    <property type="entry name" value="GluQ/Sye"/>
</dbReference>
<keyword evidence="4 10" id="KW-0963">Cytoplasm</keyword>
<comment type="catalytic activity">
    <reaction evidence="10">
        <text>tRNA(Glu) + L-glutamate + ATP = L-glutamyl-tRNA(Glu) + AMP + diphosphate</text>
        <dbReference type="Rhea" id="RHEA:23540"/>
        <dbReference type="Rhea" id="RHEA-COMP:9663"/>
        <dbReference type="Rhea" id="RHEA-COMP:9680"/>
        <dbReference type="ChEBI" id="CHEBI:29985"/>
        <dbReference type="ChEBI" id="CHEBI:30616"/>
        <dbReference type="ChEBI" id="CHEBI:33019"/>
        <dbReference type="ChEBI" id="CHEBI:78442"/>
        <dbReference type="ChEBI" id="CHEBI:78520"/>
        <dbReference type="ChEBI" id="CHEBI:456215"/>
        <dbReference type="EC" id="6.1.1.17"/>
    </reaction>
</comment>
<dbReference type="PANTHER" id="PTHR43311">
    <property type="entry name" value="GLUTAMATE--TRNA LIGASE"/>
    <property type="match status" value="1"/>
</dbReference>
<dbReference type="GO" id="GO:0005524">
    <property type="term" value="F:ATP binding"/>
    <property type="evidence" value="ECO:0007669"/>
    <property type="project" value="UniProtKB-UniRule"/>
</dbReference>
<dbReference type="GO" id="GO:0000049">
    <property type="term" value="F:tRNA binding"/>
    <property type="evidence" value="ECO:0007669"/>
    <property type="project" value="InterPro"/>
</dbReference>
<accession>A0A556ALY7</accession>
<dbReference type="Proteomes" id="UP000318405">
    <property type="component" value="Unassembled WGS sequence"/>
</dbReference>
<comment type="caution">
    <text evidence="10">Lacks conserved residue(s) required for the propagation of feature annotation.</text>
</comment>
<dbReference type="GO" id="GO:0005829">
    <property type="term" value="C:cytosol"/>
    <property type="evidence" value="ECO:0007669"/>
    <property type="project" value="TreeGrafter"/>
</dbReference>